<accession>A0A248ULU2</accession>
<evidence type="ECO:0000256" key="4">
    <source>
        <dbReference type="ARBA" id="ARBA00007422"/>
    </source>
</evidence>
<dbReference type="GO" id="GO:0006094">
    <property type="term" value="P:gluconeogenesis"/>
    <property type="evidence" value="ECO:0007669"/>
    <property type="project" value="UniProtKB-UniRule"/>
</dbReference>
<gene>
    <name evidence="9" type="primary">tpiA</name>
    <name evidence="11" type="ORF">CES85_1276</name>
</gene>
<comment type="catalytic activity">
    <reaction evidence="1">
        <text>L-erythrulose 1-phosphate = D-erythrulose 4-phosphate</text>
        <dbReference type="Rhea" id="RHEA:49588"/>
        <dbReference type="ChEBI" id="CHEBI:58002"/>
        <dbReference type="ChEBI" id="CHEBI:90796"/>
        <dbReference type="EC" id="5.3.1.33"/>
    </reaction>
</comment>
<dbReference type="Pfam" id="PF00121">
    <property type="entry name" value="TIM"/>
    <property type="match status" value="1"/>
</dbReference>
<dbReference type="Gene3D" id="3.20.20.70">
    <property type="entry name" value="Aldolase class I"/>
    <property type="match status" value="1"/>
</dbReference>
<dbReference type="RefSeq" id="WP_095446743.1">
    <property type="nucleotide sequence ID" value="NZ_CP022604.1"/>
</dbReference>
<dbReference type="PROSITE" id="PS51440">
    <property type="entry name" value="TIM_2"/>
    <property type="match status" value="1"/>
</dbReference>
<dbReference type="InterPro" id="IPR020861">
    <property type="entry name" value="Triosephosphate_isomerase_AS"/>
</dbReference>
<feature type="active site" description="Proton acceptor" evidence="9">
    <location>
        <position position="169"/>
    </location>
</feature>
<dbReference type="HAMAP" id="MF_00147_B">
    <property type="entry name" value="TIM_B"/>
    <property type="match status" value="1"/>
</dbReference>
<dbReference type="OrthoDB" id="9809429at2"/>
<keyword evidence="5 9" id="KW-0312">Gluconeogenesis</keyword>
<evidence type="ECO:0000313" key="12">
    <source>
        <dbReference type="Proteomes" id="UP000215256"/>
    </source>
</evidence>
<dbReference type="EMBL" id="CP022604">
    <property type="protein sequence ID" value="ASV87648.1"/>
    <property type="molecule type" value="Genomic_DNA"/>
</dbReference>
<dbReference type="NCBIfam" id="TIGR00419">
    <property type="entry name" value="tim"/>
    <property type="match status" value="1"/>
</dbReference>
<comment type="pathway">
    <text evidence="9 10">Carbohydrate biosynthesis; gluconeogenesis.</text>
</comment>
<evidence type="ECO:0000256" key="6">
    <source>
        <dbReference type="ARBA" id="ARBA00022490"/>
    </source>
</evidence>
<dbReference type="Proteomes" id="UP000215256">
    <property type="component" value="Chromosome 1"/>
</dbReference>
<dbReference type="InterPro" id="IPR013785">
    <property type="entry name" value="Aldolase_TIM"/>
</dbReference>
<protein>
    <recommendedName>
        <fullName evidence="9 10">Triosephosphate isomerase</fullName>
        <shortName evidence="9">TIM</shortName>
        <shortName evidence="9">TPI</shortName>
        <ecNumber evidence="9 10">5.3.1.1</ecNumber>
    </recommendedName>
    <alternativeName>
        <fullName evidence="9">Triose-phosphate isomerase</fullName>
    </alternativeName>
</protein>
<dbReference type="CDD" id="cd00311">
    <property type="entry name" value="TIM"/>
    <property type="match status" value="1"/>
</dbReference>
<evidence type="ECO:0000256" key="7">
    <source>
        <dbReference type="ARBA" id="ARBA00023152"/>
    </source>
</evidence>
<dbReference type="GO" id="GO:0019563">
    <property type="term" value="P:glycerol catabolic process"/>
    <property type="evidence" value="ECO:0007669"/>
    <property type="project" value="TreeGrafter"/>
</dbReference>
<evidence type="ECO:0000256" key="3">
    <source>
        <dbReference type="ARBA" id="ARBA00004939"/>
    </source>
</evidence>
<dbReference type="AlphaFoldDB" id="A0A248ULU2"/>
<dbReference type="SUPFAM" id="SSF51351">
    <property type="entry name" value="Triosephosphate isomerase (TIM)"/>
    <property type="match status" value="1"/>
</dbReference>
<keyword evidence="8 9" id="KW-0413">Isomerase</keyword>
<dbReference type="InterPro" id="IPR035990">
    <property type="entry name" value="TIM_sf"/>
</dbReference>
<feature type="binding site" evidence="9">
    <location>
        <begin position="12"/>
        <end position="14"/>
    </location>
    <ligand>
        <name>substrate</name>
    </ligand>
</feature>
<feature type="binding site" evidence="9">
    <location>
        <position position="175"/>
    </location>
    <ligand>
        <name>substrate</name>
    </ligand>
</feature>
<feature type="binding site" evidence="9">
    <location>
        <begin position="235"/>
        <end position="236"/>
    </location>
    <ligand>
        <name>substrate</name>
    </ligand>
</feature>
<evidence type="ECO:0000256" key="8">
    <source>
        <dbReference type="ARBA" id="ARBA00023235"/>
    </source>
</evidence>
<dbReference type="GO" id="GO:0006096">
    <property type="term" value="P:glycolytic process"/>
    <property type="evidence" value="ECO:0007669"/>
    <property type="project" value="UniProtKB-UniRule"/>
</dbReference>
<organism evidence="11 12">
    <name type="scientific">Ochrobactrum quorumnocens</name>
    <dbReference type="NCBI Taxonomy" id="271865"/>
    <lineage>
        <taxon>Bacteria</taxon>
        <taxon>Pseudomonadati</taxon>
        <taxon>Pseudomonadota</taxon>
        <taxon>Alphaproteobacteria</taxon>
        <taxon>Hyphomicrobiales</taxon>
        <taxon>Brucellaceae</taxon>
        <taxon>Brucella/Ochrobactrum group</taxon>
        <taxon>Ochrobactrum</taxon>
    </lineage>
</organism>
<comment type="similarity">
    <text evidence="4 9 10">Belongs to the triosephosphate isomerase family.</text>
</comment>
<dbReference type="FunFam" id="3.20.20.70:FF:000016">
    <property type="entry name" value="Triosephosphate isomerase"/>
    <property type="match status" value="1"/>
</dbReference>
<sequence length="254" mass="26566">MTPGIRPLVAGNWKMNGTGESLTELRAIAAGLSSDLGRKLDAVICVPATLLSRAAETLEGETVALGGQDCHPKVSGAHTGDVSAQMLKEAGASHVILGHSERRTDHREANDLVRSKTEAAWAAGLIAIVCVGETADERKADRTLDVIGDQLAASLPEGVKAENTIVAYEPVWAIGTGLTPTVQDVRAAHAFIREKLTERFGASGAHLRLLYGGSVKPANAIELLSVPDVDGALVGGASLKATDFLAICETYRNL</sequence>
<dbReference type="GO" id="GO:0046166">
    <property type="term" value="P:glyceraldehyde-3-phosphate biosynthetic process"/>
    <property type="evidence" value="ECO:0007669"/>
    <property type="project" value="TreeGrafter"/>
</dbReference>
<evidence type="ECO:0000313" key="11">
    <source>
        <dbReference type="EMBL" id="ASV87648.1"/>
    </source>
</evidence>
<evidence type="ECO:0000256" key="2">
    <source>
        <dbReference type="ARBA" id="ARBA00004680"/>
    </source>
</evidence>
<dbReference type="GO" id="GO:0004807">
    <property type="term" value="F:triose-phosphate isomerase activity"/>
    <property type="evidence" value="ECO:0007669"/>
    <property type="project" value="UniProtKB-UniRule"/>
</dbReference>
<evidence type="ECO:0000256" key="9">
    <source>
        <dbReference type="HAMAP-Rule" id="MF_00147"/>
    </source>
</evidence>
<comment type="catalytic activity">
    <reaction evidence="9 10">
        <text>D-glyceraldehyde 3-phosphate = dihydroxyacetone phosphate</text>
        <dbReference type="Rhea" id="RHEA:18585"/>
        <dbReference type="ChEBI" id="CHEBI:57642"/>
        <dbReference type="ChEBI" id="CHEBI:59776"/>
        <dbReference type="EC" id="5.3.1.1"/>
    </reaction>
</comment>
<evidence type="ECO:0000256" key="1">
    <source>
        <dbReference type="ARBA" id="ARBA00000148"/>
    </source>
</evidence>
<dbReference type="PANTHER" id="PTHR21139:SF42">
    <property type="entry name" value="TRIOSEPHOSPHATE ISOMERASE"/>
    <property type="match status" value="1"/>
</dbReference>
<proteinExistence type="inferred from homology"/>
<comment type="subunit">
    <text evidence="9 10">Homodimer.</text>
</comment>
<name>A0A248ULU2_9HYPH</name>
<dbReference type="UniPathway" id="UPA00138"/>
<feature type="active site" description="Electrophile" evidence="9">
    <location>
        <position position="99"/>
    </location>
</feature>
<keyword evidence="6 9" id="KW-0963">Cytoplasm</keyword>
<comment type="function">
    <text evidence="9">Involved in the gluconeogenesis. Catalyzes stereospecifically the conversion of dihydroxyacetone phosphate (DHAP) to D-glyceraldehyde-3-phosphate (G3P).</text>
</comment>
<dbReference type="InterPro" id="IPR022896">
    <property type="entry name" value="TrioseP_Isoase_bac/euk"/>
</dbReference>
<dbReference type="EC" id="5.3.1.1" evidence="9 10"/>
<dbReference type="GO" id="GO:0005829">
    <property type="term" value="C:cytosol"/>
    <property type="evidence" value="ECO:0007669"/>
    <property type="project" value="TreeGrafter"/>
</dbReference>
<dbReference type="UniPathway" id="UPA00109">
    <property type="reaction ID" value="UER00189"/>
</dbReference>
<dbReference type="UniPathway" id="UPA01066"/>
<dbReference type="PROSITE" id="PS00171">
    <property type="entry name" value="TIM_1"/>
    <property type="match status" value="1"/>
</dbReference>
<evidence type="ECO:0000256" key="5">
    <source>
        <dbReference type="ARBA" id="ARBA00022432"/>
    </source>
</evidence>
<keyword evidence="7 9" id="KW-0324">Glycolysis</keyword>
<dbReference type="PANTHER" id="PTHR21139">
    <property type="entry name" value="TRIOSEPHOSPHATE ISOMERASE"/>
    <property type="match status" value="1"/>
</dbReference>
<reference evidence="11 12" key="1">
    <citation type="submission" date="2017-07" db="EMBL/GenBank/DDBJ databases">
        <title>Phylogenetic study on the rhizospheric bacterium Ochrobactrum sp. A44.</title>
        <authorList>
            <person name="Krzyzanowska D.M."/>
            <person name="Ossowicki A."/>
            <person name="Rajewska M."/>
            <person name="Maciag T."/>
            <person name="Kaczynski Z."/>
            <person name="Czerwicka M."/>
            <person name="Jafra S."/>
        </authorList>
    </citation>
    <scope>NUCLEOTIDE SEQUENCE [LARGE SCALE GENOMIC DNA]</scope>
    <source>
        <strain evidence="11 12">A44</strain>
    </source>
</reference>
<comment type="subcellular location">
    <subcellularLocation>
        <location evidence="9 10">Cytoplasm</location>
    </subcellularLocation>
</comment>
<comment type="pathway">
    <text evidence="2 9 10">Carbohydrate degradation; glycolysis; D-glyceraldehyde 3-phosphate from glycerone phosphate: step 1/1.</text>
</comment>
<dbReference type="InterPro" id="IPR000652">
    <property type="entry name" value="Triosephosphate_isomerase"/>
</dbReference>
<evidence type="ECO:0000256" key="10">
    <source>
        <dbReference type="RuleBase" id="RU363013"/>
    </source>
</evidence>
<feature type="binding site" evidence="9">
    <location>
        <position position="214"/>
    </location>
    <ligand>
        <name>substrate</name>
    </ligand>
</feature>
<dbReference type="KEGG" id="och:CES85_1276"/>
<comment type="pathway">
    <text evidence="3">Carbohydrate metabolism; erythritol degradation.</text>
</comment>